<dbReference type="KEGG" id="lit:FPZ52_09200"/>
<dbReference type="Proteomes" id="UP000318483">
    <property type="component" value="Chromosome"/>
</dbReference>
<evidence type="ECO:0000313" key="2">
    <source>
        <dbReference type="Proteomes" id="UP000318483"/>
    </source>
</evidence>
<dbReference type="OrthoDB" id="7871888at2"/>
<dbReference type="RefSeq" id="WP_146365156.1">
    <property type="nucleotide sequence ID" value="NZ_CP042261.1"/>
</dbReference>
<dbReference type="EMBL" id="CP042261">
    <property type="protein sequence ID" value="QDY69779.1"/>
    <property type="molecule type" value="Genomic_DNA"/>
</dbReference>
<gene>
    <name evidence="1" type="ORF">FPZ52_09200</name>
</gene>
<accession>A0A5B8I7Z8</accession>
<dbReference type="Gene3D" id="3.30.10.10">
    <property type="entry name" value="Trypsin Inhibitor V, subunit A"/>
    <property type="match status" value="1"/>
</dbReference>
<organism evidence="1 2">
    <name type="scientific">Qingshengfaniella alkalisoli</name>
    <dbReference type="NCBI Taxonomy" id="2599296"/>
    <lineage>
        <taxon>Bacteria</taxon>
        <taxon>Pseudomonadati</taxon>
        <taxon>Pseudomonadota</taxon>
        <taxon>Alphaproteobacteria</taxon>
        <taxon>Rhodobacterales</taxon>
        <taxon>Paracoccaceae</taxon>
        <taxon>Qingshengfaniella</taxon>
    </lineage>
</organism>
<proteinExistence type="predicted"/>
<evidence type="ECO:0008006" key="3">
    <source>
        <dbReference type="Google" id="ProtNLM"/>
    </source>
</evidence>
<dbReference type="AlphaFoldDB" id="A0A5B8I7Z8"/>
<dbReference type="PROSITE" id="PS51257">
    <property type="entry name" value="PROKAR_LIPOPROTEIN"/>
    <property type="match status" value="1"/>
</dbReference>
<sequence>MIRMFATPALALSALVACEPEYMQTPAETAVVEPAVVTCDASFYQHMIGEPISMAQTINPGVVTRVLPSDGFVTRDFDRNRLTFTTTPDDTIGRVFCG</sequence>
<evidence type="ECO:0000313" key="1">
    <source>
        <dbReference type="EMBL" id="QDY69779.1"/>
    </source>
</evidence>
<reference evidence="1 2" key="1">
    <citation type="submission" date="2019-07" db="EMBL/GenBank/DDBJ databases">
        <title>Litoreibacter alkalisoli sp. nov., isolated from saline-alkaline soil.</title>
        <authorList>
            <person name="Wang S."/>
            <person name="Xu L."/>
            <person name="Xing Y.-T."/>
            <person name="Sun J.-Q."/>
        </authorList>
    </citation>
    <scope>NUCLEOTIDE SEQUENCE [LARGE SCALE GENOMIC DNA]</scope>
    <source>
        <strain evidence="1 2">LN3S51</strain>
    </source>
</reference>
<keyword evidence="2" id="KW-1185">Reference proteome</keyword>
<name>A0A5B8I7Z8_9RHOB</name>
<protein>
    <recommendedName>
        <fullName evidence="3">Peptidase inhibitor I78 family protein</fullName>
    </recommendedName>
</protein>